<dbReference type="Pfam" id="PF10400">
    <property type="entry name" value="Vir_act_alpha_C"/>
    <property type="match status" value="1"/>
</dbReference>
<evidence type="ECO:0000313" key="5">
    <source>
        <dbReference type="Proteomes" id="UP000679749"/>
    </source>
</evidence>
<protein>
    <submittedName>
        <fullName evidence="4">PadR family transcriptional regulator</fullName>
    </submittedName>
</protein>
<comment type="caution">
    <text evidence="4">The sequence shown here is derived from an EMBL/GenBank/DDBJ whole genome shotgun (WGS) entry which is preliminary data.</text>
</comment>
<dbReference type="AlphaFoldDB" id="A0A942U686"/>
<dbReference type="RefSeq" id="WP_213118197.1">
    <property type="nucleotide sequence ID" value="NZ_JAGYPF010000003.1"/>
</dbReference>
<dbReference type="EMBL" id="JAGYPF010000003">
    <property type="protein sequence ID" value="MBS4213667.1"/>
    <property type="molecule type" value="Genomic_DNA"/>
</dbReference>
<gene>
    <name evidence="4" type="ORF">KHA99_14525</name>
</gene>
<dbReference type="InterPro" id="IPR005149">
    <property type="entry name" value="Tscrpt_reg_PadR_N"/>
</dbReference>
<accession>A0A942U686</accession>
<feature type="domain" description="Transcription regulator PadR N-terminal" evidence="2">
    <location>
        <begin position="7"/>
        <end position="80"/>
    </location>
</feature>
<dbReference type="Gene3D" id="1.10.10.10">
    <property type="entry name" value="Winged helix-like DNA-binding domain superfamily/Winged helix DNA-binding domain"/>
    <property type="match status" value="1"/>
</dbReference>
<evidence type="ECO:0000256" key="1">
    <source>
        <dbReference type="SAM" id="Coils"/>
    </source>
</evidence>
<evidence type="ECO:0000259" key="3">
    <source>
        <dbReference type="Pfam" id="PF10400"/>
    </source>
</evidence>
<evidence type="ECO:0000259" key="2">
    <source>
        <dbReference type="Pfam" id="PF03551"/>
    </source>
</evidence>
<dbReference type="SUPFAM" id="SSF46785">
    <property type="entry name" value="Winged helix' DNA-binding domain"/>
    <property type="match status" value="1"/>
</dbReference>
<dbReference type="InterPro" id="IPR036388">
    <property type="entry name" value="WH-like_DNA-bd_sf"/>
</dbReference>
<dbReference type="InterPro" id="IPR036390">
    <property type="entry name" value="WH_DNA-bd_sf"/>
</dbReference>
<sequence length="175" mass="20664">MNMQDVILGFLYEEPMSGYDIKQMMENSVSYFFDASFGAIYPALRKMEKEGLVEKQVIQQEGKPNKNLFAITEAGREQFQQYLNSPINPTVTRSDILIRIFFGRFTTKEKIIEWLEEEREKNQAMYNNLNRIDEMCGADMEHYKRFTLQFGIRQAEMVVNMIDEELKKLNEQGEQ</sequence>
<dbReference type="Gene3D" id="6.10.140.1570">
    <property type="match status" value="1"/>
</dbReference>
<dbReference type="Pfam" id="PF03551">
    <property type="entry name" value="PadR"/>
    <property type="match status" value="1"/>
</dbReference>
<evidence type="ECO:0000313" key="4">
    <source>
        <dbReference type="EMBL" id="MBS4213667.1"/>
    </source>
</evidence>
<dbReference type="Proteomes" id="UP000679749">
    <property type="component" value="Unassembled WGS sequence"/>
</dbReference>
<keyword evidence="1" id="KW-0175">Coiled coil</keyword>
<dbReference type="InterPro" id="IPR018309">
    <property type="entry name" value="Tscrpt_reg_PadR_C"/>
</dbReference>
<name>A0A942U686_9BACI</name>
<keyword evidence="5" id="KW-1185">Reference proteome</keyword>
<dbReference type="PANTHER" id="PTHR43252:SF6">
    <property type="entry name" value="NEGATIVE TRANSCRIPTION REGULATOR PADR"/>
    <property type="match status" value="1"/>
</dbReference>
<organism evidence="4 5">
    <name type="scientific">Neobacillus rhizophilus</name>
    <dbReference type="NCBI Taxonomy" id="2833579"/>
    <lineage>
        <taxon>Bacteria</taxon>
        <taxon>Bacillati</taxon>
        <taxon>Bacillota</taxon>
        <taxon>Bacilli</taxon>
        <taxon>Bacillales</taxon>
        <taxon>Bacillaceae</taxon>
        <taxon>Neobacillus</taxon>
    </lineage>
</organism>
<reference evidence="4" key="1">
    <citation type="submission" date="2021-05" db="EMBL/GenBank/DDBJ databases">
        <title>Novel Bacillus species.</title>
        <authorList>
            <person name="Liu G."/>
        </authorList>
    </citation>
    <scope>NUCLEOTIDE SEQUENCE</scope>
    <source>
        <strain evidence="4">FJAT-49825</strain>
    </source>
</reference>
<feature type="domain" description="Transcription regulator PadR C-terminal" evidence="3">
    <location>
        <begin position="92"/>
        <end position="169"/>
    </location>
</feature>
<dbReference type="PANTHER" id="PTHR43252">
    <property type="entry name" value="TRANSCRIPTIONAL REGULATOR YQJI"/>
    <property type="match status" value="1"/>
</dbReference>
<feature type="coiled-coil region" evidence="1">
    <location>
        <begin position="112"/>
        <end position="172"/>
    </location>
</feature>
<proteinExistence type="predicted"/>